<sequence length="449" mass="50321">MAPPVTGEANLPLQNSNIHLLNNSNTSIYDSAEDDFTISQLAKSKTSVHKPPSPPRSASVLGKRRKSKPVRYGVSTTVAEKIHSPPKPNVVVHNPSSNSMSSPKENSATKCSKSPVEKSPAMIQAEETQSSLGTKHPSCIKLIVKSHVGSGYWMGFPHPFSKMFLPKTDSDMAIEDEDREIYHLKYIANKNGLSAGWKKFANDHKLLEGDVLIFHLVEALKFKVYIIRANDINKVDETDTPSQTTKKRKQEIVSEVLEGSRPSKQDLSSQKLKTFQDFHIMVKGQCIDSELPEDVRMGYYKLCISRKELLHDNLPEGLYPKLVAGMIGETVNIANEIKNCKLTVTTEEFNVWDNSLKSFEILGMKVGFLRARIGKLCKVVSESECRFDIQRFKEAKNEKKQIEDEIDDVAKKLVGLKERCGKLDAIVGGLKEKVGRHEVKFLEEVDAPW</sequence>
<evidence type="ECO:0000313" key="2">
    <source>
        <dbReference type="Proteomes" id="UP001055811"/>
    </source>
</evidence>
<proteinExistence type="predicted"/>
<gene>
    <name evidence="1" type="ORF">L2E82_44001</name>
</gene>
<accession>A0ACB8ZQ25</accession>
<dbReference type="Proteomes" id="UP001055811">
    <property type="component" value="Linkage Group LG08"/>
</dbReference>
<reference evidence="1 2" key="2">
    <citation type="journal article" date="2022" name="Mol. Ecol. Resour.">
        <title>The genomes of chicory, endive, great burdock and yacon provide insights into Asteraceae paleo-polyploidization history and plant inulin production.</title>
        <authorList>
            <person name="Fan W."/>
            <person name="Wang S."/>
            <person name="Wang H."/>
            <person name="Wang A."/>
            <person name="Jiang F."/>
            <person name="Liu H."/>
            <person name="Zhao H."/>
            <person name="Xu D."/>
            <person name="Zhang Y."/>
        </authorList>
    </citation>
    <scope>NUCLEOTIDE SEQUENCE [LARGE SCALE GENOMIC DNA]</scope>
    <source>
        <strain evidence="2">cv. Punajuju</strain>
        <tissue evidence="1">Leaves</tissue>
    </source>
</reference>
<evidence type="ECO:0000313" key="1">
    <source>
        <dbReference type="EMBL" id="KAI3699586.1"/>
    </source>
</evidence>
<keyword evidence="2" id="KW-1185">Reference proteome</keyword>
<dbReference type="EMBL" id="CM042016">
    <property type="protein sequence ID" value="KAI3699586.1"/>
    <property type="molecule type" value="Genomic_DNA"/>
</dbReference>
<protein>
    <submittedName>
        <fullName evidence="1">Uncharacterized protein</fullName>
    </submittedName>
</protein>
<reference evidence="2" key="1">
    <citation type="journal article" date="2022" name="Mol. Ecol. Resour.">
        <title>The genomes of chicory, endive, great burdock and yacon provide insights into Asteraceae palaeo-polyploidization history and plant inulin production.</title>
        <authorList>
            <person name="Fan W."/>
            <person name="Wang S."/>
            <person name="Wang H."/>
            <person name="Wang A."/>
            <person name="Jiang F."/>
            <person name="Liu H."/>
            <person name="Zhao H."/>
            <person name="Xu D."/>
            <person name="Zhang Y."/>
        </authorList>
    </citation>
    <scope>NUCLEOTIDE SEQUENCE [LARGE SCALE GENOMIC DNA]</scope>
    <source>
        <strain evidence="2">cv. Punajuju</strain>
    </source>
</reference>
<organism evidence="1 2">
    <name type="scientific">Cichorium intybus</name>
    <name type="common">Chicory</name>
    <dbReference type="NCBI Taxonomy" id="13427"/>
    <lineage>
        <taxon>Eukaryota</taxon>
        <taxon>Viridiplantae</taxon>
        <taxon>Streptophyta</taxon>
        <taxon>Embryophyta</taxon>
        <taxon>Tracheophyta</taxon>
        <taxon>Spermatophyta</taxon>
        <taxon>Magnoliopsida</taxon>
        <taxon>eudicotyledons</taxon>
        <taxon>Gunneridae</taxon>
        <taxon>Pentapetalae</taxon>
        <taxon>asterids</taxon>
        <taxon>campanulids</taxon>
        <taxon>Asterales</taxon>
        <taxon>Asteraceae</taxon>
        <taxon>Cichorioideae</taxon>
        <taxon>Cichorieae</taxon>
        <taxon>Cichoriinae</taxon>
        <taxon>Cichorium</taxon>
    </lineage>
</organism>
<name>A0ACB8ZQ25_CICIN</name>
<comment type="caution">
    <text evidence="1">The sequence shown here is derived from an EMBL/GenBank/DDBJ whole genome shotgun (WGS) entry which is preliminary data.</text>
</comment>